<dbReference type="RefSeq" id="XP_045092919.1">
    <property type="nucleotide sequence ID" value="XM_045235438.1"/>
</dbReference>
<dbReference type="PROSITE" id="PS50235">
    <property type="entry name" value="USP_3"/>
    <property type="match status" value="1"/>
</dbReference>
<feature type="compositionally biased region" description="Polar residues" evidence="8">
    <location>
        <begin position="235"/>
        <end position="249"/>
    </location>
</feature>
<accession>A8WZR0</accession>
<evidence type="ECO:0000256" key="6">
    <source>
        <dbReference type="ARBA" id="ARBA00022801"/>
    </source>
</evidence>
<evidence type="ECO:0000256" key="7">
    <source>
        <dbReference type="ARBA" id="ARBA00022807"/>
    </source>
</evidence>
<dbReference type="InterPro" id="IPR050185">
    <property type="entry name" value="Ub_carboxyl-term_hydrolase"/>
</dbReference>
<proteinExistence type="inferred from homology"/>
<feature type="domain" description="DUSP" evidence="10">
    <location>
        <begin position="27"/>
        <end position="135"/>
    </location>
</feature>
<dbReference type="InterPro" id="IPR006615">
    <property type="entry name" value="Pept_C19_DUSP"/>
</dbReference>
<dbReference type="PROSITE" id="PS51283">
    <property type="entry name" value="DUSP"/>
    <property type="match status" value="1"/>
</dbReference>
<keyword evidence="12" id="KW-1185">Reference proteome</keyword>
<keyword evidence="4" id="KW-0645">Protease</keyword>
<keyword evidence="5" id="KW-0833">Ubl conjugation pathway</keyword>
<evidence type="ECO:0000313" key="13">
    <source>
        <dbReference type="WormBase" id="CBG05381a"/>
    </source>
</evidence>
<dbReference type="SUPFAM" id="SSF143791">
    <property type="entry name" value="DUSP-like"/>
    <property type="match status" value="1"/>
</dbReference>
<name>A8WZR0_CAEBR</name>
<dbReference type="EMBL" id="HE601369">
    <property type="protein sequence ID" value="CAP25870.2"/>
    <property type="molecule type" value="Genomic_DNA"/>
</dbReference>
<evidence type="ECO:0000259" key="10">
    <source>
        <dbReference type="PROSITE" id="PS51283"/>
    </source>
</evidence>
<dbReference type="KEGG" id="cbr:CBG_05381"/>
<dbReference type="GeneID" id="8575515"/>
<evidence type="ECO:0000259" key="9">
    <source>
        <dbReference type="PROSITE" id="PS50235"/>
    </source>
</evidence>
<feature type="region of interest" description="Disordered" evidence="8">
    <location>
        <begin position="1"/>
        <end position="34"/>
    </location>
</feature>
<dbReference type="FunCoup" id="A8WZR0">
    <property type="interactions" value="2869"/>
</dbReference>
<gene>
    <name evidence="11 13" type="ORF">CBG05381</name>
    <name evidence="11" type="ORF">CBG_05381</name>
</gene>
<dbReference type="Proteomes" id="UP000008549">
    <property type="component" value="Unassembled WGS sequence"/>
</dbReference>
<dbReference type="GO" id="GO:0004843">
    <property type="term" value="F:cysteine-type deubiquitinase activity"/>
    <property type="evidence" value="ECO:0007669"/>
    <property type="project" value="UniProtKB-EC"/>
</dbReference>
<sequence length="1009" mass="115751">MPTPEDVPMDDHENVEVAEKSNEQSNGQSSPTREDLQKLLQRVERASLKENESWFLISQKWWNAFVKSVRDGFIEDAGPIDNSQISECRQGVFYLKQRLAEQIDYTTIPEDCFKELVRYFGVDDERRDYIERQVIKKNNSLSVDVYPRIIYIALARNRAMKVELILKPEDTMVTLRDRVIQELNLNESDSIRFYVMNDENPELIDTTQSIDSYFDTVQKVLVDVEENGEFFFKNKNPTQPQSKSLFGNQSSSDLDSEIELDDDDEFTIRLPKPKSNNRRRQFSTSTVSSATSRVLMPFLALWLGFRELWWGFSQIWPNGLRQMVALVFGWSIFQPPNYAARLGGNGNGASNSYSYSSSSAHRTTPGACGLSNLGNTCFMASALQCLSNVPPLRDYFLNNKYTEDINDENPLGTRGNLALVRGGKRFVLRTSNIFQAVGELMKGMWSGEYSSINPRKFKGIIGQFAPRFNGYTQQDAHELMAYMLDGLHEDLNRVKQKPYIQDNDEDQKLPEAEYAAKSWHSYKLRNDSIIVDLMHGQLRSTLVCPVCDTVSIKFDPFGYISLPLPAKEQIVRQTVIVMFLERKWAKFSLGITDTTTVEDAERLMLEKLQPEKKHHFVFFHVPSQYHDDITVLRPSDKVRVPGREVYVAEVEHDLSVKGTRIFVAYNRIKLLRPASLPMIYSLPPGDVLTRGFLNDHVFATTKKFFINQKISVDVAANSNDEDSMNGSNSADEREPYKLFAGPPGTQTPLPIPPTDEPIAFPNENSHDVYHNFLQISFQWKDSKLFNNYKGLDLIEREMTVSTRRKVFLEETLDWYTKKEQLGEQDSWYCPKCKKHERATKQLDMWKLPEILVLHLKRFQYTKWSREKLTWEVVIPVRGLDLTNKIVNPNHEKAIYDLIAVSRHYGSMSGGHYTAAAFNDHAQKWYDFNDSSASATYPPTDPYESSDPYILVYRRRPLDSRGEPLEPETTAIASQARPKRGAAPSISSATTSSASSSRHQVDENMEMEED</sequence>
<reference evidence="11 12" key="2">
    <citation type="journal article" date="2011" name="PLoS Genet.">
        <title>Caenorhabditis briggsae recombinant inbred line genotypes reveal inter-strain incompatibility and the evolution of recombination.</title>
        <authorList>
            <person name="Ross J.A."/>
            <person name="Koboldt D.C."/>
            <person name="Staisch J.E."/>
            <person name="Chamberlin H.M."/>
            <person name="Gupta B.P."/>
            <person name="Miller R.D."/>
            <person name="Baird S.E."/>
            <person name="Haag E.S."/>
        </authorList>
    </citation>
    <scope>NUCLEOTIDE SEQUENCE [LARGE SCALE GENOMIC DNA]</scope>
    <source>
        <strain evidence="11 12">AF16</strain>
    </source>
</reference>
<evidence type="ECO:0000313" key="12">
    <source>
        <dbReference type="Proteomes" id="UP000008549"/>
    </source>
</evidence>
<keyword evidence="6" id="KW-0378">Hydrolase</keyword>
<dbReference type="Gene3D" id="3.30.2230.10">
    <property type="entry name" value="DUSP-like"/>
    <property type="match status" value="1"/>
</dbReference>
<protein>
    <recommendedName>
        <fullName evidence="3">ubiquitinyl hydrolase 1</fullName>
        <ecNumber evidence="3">3.4.19.12</ecNumber>
    </recommendedName>
</protein>
<dbReference type="Pfam" id="PF06337">
    <property type="entry name" value="DUSP"/>
    <property type="match status" value="1"/>
</dbReference>
<evidence type="ECO:0000256" key="4">
    <source>
        <dbReference type="ARBA" id="ARBA00022670"/>
    </source>
</evidence>
<dbReference type="GO" id="GO:0006508">
    <property type="term" value="P:proteolysis"/>
    <property type="evidence" value="ECO:0007669"/>
    <property type="project" value="UniProtKB-KW"/>
</dbReference>
<dbReference type="OMA" id="KQQHSPN"/>
<dbReference type="Gene3D" id="3.90.70.10">
    <property type="entry name" value="Cysteine proteinases"/>
    <property type="match status" value="2"/>
</dbReference>
<evidence type="ECO:0000256" key="2">
    <source>
        <dbReference type="ARBA" id="ARBA00009085"/>
    </source>
</evidence>
<dbReference type="CTD" id="8575515"/>
<comment type="similarity">
    <text evidence="2">Belongs to the peptidase C19 family.</text>
</comment>
<dbReference type="InterPro" id="IPR018200">
    <property type="entry name" value="USP_CS"/>
</dbReference>
<comment type="catalytic activity">
    <reaction evidence="1">
        <text>Thiol-dependent hydrolysis of ester, thioester, amide, peptide and isopeptide bonds formed by the C-terminal Gly of ubiquitin (a 76-residue protein attached to proteins as an intracellular targeting signal).</text>
        <dbReference type="EC" id="3.4.19.12"/>
    </reaction>
</comment>
<dbReference type="SUPFAM" id="SSF54001">
    <property type="entry name" value="Cysteine proteinases"/>
    <property type="match status" value="1"/>
</dbReference>
<dbReference type="HOGENOM" id="CLU_001060_8_2_1"/>
<dbReference type="MEROPS" id="C19.A33"/>
<feature type="region of interest" description="Disordered" evidence="8">
    <location>
        <begin position="956"/>
        <end position="1009"/>
    </location>
</feature>
<dbReference type="GO" id="GO:0016579">
    <property type="term" value="P:protein deubiquitination"/>
    <property type="evidence" value="ECO:0007669"/>
    <property type="project" value="InterPro"/>
</dbReference>
<dbReference type="InterPro" id="IPR035927">
    <property type="entry name" value="DUSP-like_sf"/>
</dbReference>
<dbReference type="WormBase" id="CBG05381a">
    <property type="protein sequence ID" value="CBP43434"/>
    <property type="gene ID" value="WBGene00027840"/>
</dbReference>
<dbReference type="PANTHER" id="PTHR21646:SF24">
    <property type="entry name" value="UBIQUITIN CARBOXYL-TERMINAL HYDROLASE"/>
    <property type="match status" value="1"/>
</dbReference>
<feature type="compositionally biased region" description="Low complexity" evidence="8">
    <location>
        <begin position="981"/>
        <end position="996"/>
    </location>
</feature>
<organism evidence="11 12">
    <name type="scientific">Caenorhabditis briggsae</name>
    <dbReference type="NCBI Taxonomy" id="6238"/>
    <lineage>
        <taxon>Eukaryota</taxon>
        <taxon>Metazoa</taxon>
        <taxon>Ecdysozoa</taxon>
        <taxon>Nematoda</taxon>
        <taxon>Chromadorea</taxon>
        <taxon>Rhabditida</taxon>
        <taxon>Rhabditina</taxon>
        <taxon>Rhabditomorpha</taxon>
        <taxon>Rhabditoidea</taxon>
        <taxon>Rhabditidae</taxon>
        <taxon>Peloderinae</taxon>
        <taxon>Caenorhabditis</taxon>
    </lineage>
</organism>
<evidence type="ECO:0000256" key="1">
    <source>
        <dbReference type="ARBA" id="ARBA00000707"/>
    </source>
</evidence>
<dbReference type="PROSITE" id="PS00973">
    <property type="entry name" value="USP_2"/>
    <property type="match status" value="1"/>
</dbReference>
<feature type="domain" description="USP" evidence="9">
    <location>
        <begin position="368"/>
        <end position="955"/>
    </location>
</feature>
<dbReference type="STRING" id="6238.A8WZR0"/>
<evidence type="ECO:0000313" key="11">
    <source>
        <dbReference type="EMBL" id="CAP25870.2"/>
    </source>
</evidence>
<dbReference type="Pfam" id="PF00443">
    <property type="entry name" value="UCH"/>
    <property type="match status" value="1"/>
</dbReference>
<dbReference type="InParanoid" id="A8WZR0"/>
<keyword evidence="7" id="KW-0788">Thiol protease</keyword>
<dbReference type="InterPro" id="IPR038765">
    <property type="entry name" value="Papain-like_cys_pep_sf"/>
</dbReference>
<dbReference type="InterPro" id="IPR001394">
    <property type="entry name" value="Peptidase_C19_UCH"/>
</dbReference>
<dbReference type="InterPro" id="IPR028889">
    <property type="entry name" value="USP"/>
</dbReference>
<evidence type="ECO:0000256" key="3">
    <source>
        <dbReference type="ARBA" id="ARBA00012759"/>
    </source>
</evidence>
<evidence type="ECO:0000256" key="5">
    <source>
        <dbReference type="ARBA" id="ARBA00022786"/>
    </source>
</evidence>
<dbReference type="eggNOG" id="KOG1870">
    <property type="taxonomic scope" value="Eukaryota"/>
</dbReference>
<dbReference type="AlphaFoldDB" id="A8WZR0"/>
<dbReference type="PROSITE" id="PS00972">
    <property type="entry name" value="USP_1"/>
    <property type="match status" value="1"/>
</dbReference>
<dbReference type="EC" id="3.4.19.12" evidence="3"/>
<evidence type="ECO:0000256" key="8">
    <source>
        <dbReference type="SAM" id="MobiDB-lite"/>
    </source>
</evidence>
<feature type="compositionally biased region" description="Basic and acidic residues" evidence="8">
    <location>
        <begin position="9"/>
        <end position="22"/>
    </location>
</feature>
<feature type="region of interest" description="Disordered" evidence="8">
    <location>
        <begin position="232"/>
        <end position="254"/>
    </location>
</feature>
<reference evidence="11 12" key="1">
    <citation type="journal article" date="2003" name="PLoS Biol.">
        <title>The genome sequence of Caenorhabditis briggsae: a platform for comparative genomics.</title>
        <authorList>
            <person name="Stein L.D."/>
            <person name="Bao Z."/>
            <person name="Blasiar D."/>
            <person name="Blumenthal T."/>
            <person name="Brent M.R."/>
            <person name="Chen N."/>
            <person name="Chinwalla A."/>
            <person name="Clarke L."/>
            <person name="Clee C."/>
            <person name="Coghlan A."/>
            <person name="Coulson A."/>
            <person name="D'Eustachio P."/>
            <person name="Fitch D.H."/>
            <person name="Fulton L.A."/>
            <person name="Fulton R.E."/>
            <person name="Griffiths-Jones S."/>
            <person name="Harris T.W."/>
            <person name="Hillier L.W."/>
            <person name="Kamath R."/>
            <person name="Kuwabara P.E."/>
            <person name="Mardis E.R."/>
            <person name="Marra M.A."/>
            <person name="Miner T.L."/>
            <person name="Minx P."/>
            <person name="Mullikin J.C."/>
            <person name="Plumb R.W."/>
            <person name="Rogers J."/>
            <person name="Schein J.E."/>
            <person name="Sohrmann M."/>
            <person name="Spieth J."/>
            <person name="Stajich J.E."/>
            <person name="Wei C."/>
            <person name="Willey D."/>
            <person name="Wilson R.K."/>
            <person name="Durbin R."/>
            <person name="Waterston R.H."/>
        </authorList>
    </citation>
    <scope>NUCLEOTIDE SEQUENCE [LARGE SCALE GENOMIC DNA]</scope>
    <source>
        <strain evidence="11 12">AF16</strain>
    </source>
</reference>
<dbReference type="PANTHER" id="PTHR21646">
    <property type="entry name" value="UBIQUITIN CARBOXYL-TERMINAL HYDROLASE"/>
    <property type="match status" value="1"/>
</dbReference>
<dbReference type="SMART" id="SM00695">
    <property type="entry name" value="DUSP"/>
    <property type="match status" value="1"/>
</dbReference>